<protein>
    <submittedName>
        <fullName evidence="1">Uncharacterized protein</fullName>
    </submittedName>
</protein>
<dbReference type="AlphaFoldDB" id="A0A834T4C8"/>
<sequence length="45" mass="5008">MKPEVCEEMLPQSPYGSRVGRRWRTVANGGVRCCLTARLAREDGA</sequence>
<dbReference type="Proteomes" id="UP000634136">
    <property type="component" value="Unassembled WGS sequence"/>
</dbReference>
<reference evidence="1" key="1">
    <citation type="submission" date="2020-09" db="EMBL/GenBank/DDBJ databases">
        <title>Genome-Enabled Discovery of Anthraquinone Biosynthesis in Senna tora.</title>
        <authorList>
            <person name="Kang S.-H."/>
            <person name="Pandey R.P."/>
            <person name="Lee C.-M."/>
            <person name="Sim J.-S."/>
            <person name="Jeong J.-T."/>
            <person name="Choi B.-S."/>
            <person name="Jung M."/>
            <person name="Ginzburg D."/>
            <person name="Zhao K."/>
            <person name="Won S.Y."/>
            <person name="Oh T.-J."/>
            <person name="Yu Y."/>
            <person name="Kim N.-H."/>
            <person name="Lee O.R."/>
            <person name="Lee T.-H."/>
            <person name="Bashyal P."/>
            <person name="Kim T.-S."/>
            <person name="Lee W.-H."/>
            <person name="Kawkins C."/>
            <person name="Kim C.-K."/>
            <person name="Kim J.S."/>
            <person name="Ahn B.O."/>
            <person name="Rhee S.Y."/>
            <person name="Sohng J.K."/>
        </authorList>
    </citation>
    <scope>NUCLEOTIDE SEQUENCE</scope>
    <source>
        <tissue evidence="1">Leaf</tissue>
    </source>
</reference>
<accession>A0A834T4C8</accession>
<proteinExistence type="predicted"/>
<dbReference type="EMBL" id="JAAIUW010000009">
    <property type="protein sequence ID" value="KAF7814410.1"/>
    <property type="molecule type" value="Genomic_DNA"/>
</dbReference>
<keyword evidence="2" id="KW-1185">Reference proteome</keyword>
<comment type="caution">
    <text evidence="1">The sequence shown here is derived from an EMBL/GenBank/DDBJ whole genome shotgun (WGS) entry which is preliminary data.</text>
</comment>
<evidence type="ECO:0000313" key="2">
    <source>
        <dbReference type="Proteomes" id="UP000634136"/>
    </source>
</evidence>
<gene>
    <name evidence="1" type="ORF">G2W53_028379</name>
</gene>
<organism evidence="1 2">
    <name type="scientific">Senna tora</name>
    <dbReference type="NCBI Taxonomy" id="362788"/>
    <lineage>
        <taxon>Eukaryota</taxon>
        <taxon>Viridiplantae</taxon>
        <taxon>Streptophyta</taxon>
        <taxon>Embryophyta</taxon>
        <taxon>Tracheophyta</taxon>
        <taxon>Spermatophyta</taxon>
        <taxon>Magnoliopsida</taxon>
        <taxon>eudicotyledons</taxon>
        <taxon>Gunneridae</taxon>
        <taxon>Pentapetalae</taxon>
        <taxon>rosids</taxon>
        <taxon>fabids</taxon>
        <taxon>Fabales</taxon>
        <taxon>Fabaceae</taxon>
        <taxon>Caesalpinioideae</taxon>
        <taxon>Cassia clade</taxon>
        <taxon>Senna</taxon>
    </lineage>
</organism>
<name>A0A834T4C8_9FABA</name>
<evidence type="ECO:0000313" key="1">
    <source>
        <dbReference type="EMBL" id="KAF7814410.1"/>
    </source>
</evidence>